<dbReference type="Gene3D" id="3.30.360.10">
    <property type="entry name" value="Dihydrodipicolinate Reductase, domain 2"/>
    <property type="match status" value="1"/>
</dbReference>
<evidence type="ECO:0000256" key="9">
    <source>
        <dbReference type="ARBA" id="ARBA00023154"/>
    </source>
</evidence>
<dbReference type="GO" id="GO:0004073">
    <property type="term" value="F:aspartate-semialdehyde dehydrogenase activity"/>
    <property type="evidence" value="ECO:0007669"/>
    <property type="project" value="UniProtKB-UniRule"/>
</dbReference>
<evidence type="ECO:0000259" key="14">
    <source>
        <dbReference type="SMART" id="SM00859"/>
    </source>
</evidence>
<dbReference type="EMBL" id="QGGI01000006">
    <property type="protein sequence ID" value="PWJ95263.1"/>
    <property type="molecule type" value="Genomic_DNA"/>
</dbReference>
<dbReference type="GO" id="GO:0009088">
    <property type="term" value="P:threonine biosynthetic process"/>
    <property type="evidence" value="ECO:0007669"/>
    <property type="project" value="UniProtKB-UniRule"/>
</dbReference>
<feature type="domain" description="Semialdehyde dehydrogenase NAD-binding" evidence="14">
    <location>
        <begin position="2"/>
        <end position="118"/>
    </location>
</feature>
<dbReference type="InterPro" id="IPR005986">
    <property type="entry name" value="Asp_semialdehyde_DH_beta"/>
</dbReference>
<dbReference type="Pfam" id="PF02774">
    <property type="entry name" value="Semialdhyde_dhC"/>
    <property type="match status" value="1"/>
</dbReference>
<comment type="similarity">
    <text evidence="1">Belongs to the aspartate-semialdehyde dehydrogenase family.</text>
</comment>
<dbReference type="InterPro" id="IPR012280">
    <property type="entry name" value="Semialdhyde_DH_dimer_dom"/>
</dbReference>
<evidence type="ECO:0000256" key="5">
    <source>
        <dbReference type="ARBA" id="ARBA00022697"/>
    </source>
</evidence>
<reference evidence="15 16" key="1">
    <citation type="submission" date="2018-05" db="EMBL/GenBank/DDBJ databases">
        <title>Genomic Encyclopedia of Type Strains, Phase IV (KMG-IV): sequencing the most valuable type-strain genomes for metagenomic binning, comparative biology and taxonomic classification.</title>
        <authorList>
            <person name="Goeker M."/>
        </authorList>
    </citation>
    <scope>NUCLEOTIDE SEQUENCE [LARGE SCALE GENOMIC DNA]</scope>
    <source>
        <strain evidence="15 16">DSM 24906</strain>
    </source>
</reference>
<dbReference type="CDD" id="cd02316">
    <property type="entry name" value="VcASADH2_like_N"/>
    <property type="match status" value="1"/>
</dbReference>
<evidence type="ECO:0000256" key="13">
    <source>
        <dbReference type="PIRSR" id="PIRSR000148-1"/>
    </source>
</evidence>
<evidence type="ECO:0000256" key="2">
    <source>
        <dbReference type="ARBA" id="ARBA00011738"/>
    </source>
</evidence>
<dbReference type="GO" id="GO:0019877">
    <property type="term" value="P:diaminopimelate biosynthetic process"/>
    <property type="evidence" value="ECO:0007669"/>
    <property type="project" value="UniProtKB-KW"/>
</dbReference>
<dbReference type="PIRSF" id="PIRSF000148">
    <property type="entry name" value="ASA_dh"/>
    <property type="match status" value="1"/>
</dbReference>
<protein>
    <recommendedName>
        <fullName evidence="3 12">Aspartate-semialdehyde dehydrogenase</fullName>
        <ecNumber evidence="3 12">1.2.1.11</ecNumber>
    </recommendedName>
</protein>
<dbReference type="GO" id="GO:0046983">
    <property type="term" value="F:protein dimerization activity"/>
    <property type="evidence" value="ECO:0007669"/>
    <property type="project" value="InterPro"/>
</dbReference>
<comment type="caution">
    <text evidence="15">The sequence shown here is derived from an EMBL/GenBank/DDBJ whole genome shotgun (WGS) entry which is preliminary data.</text>
</comment>
<gene>
    <name evidence="15" type="ORF">C7380_10671</name>
</gene>
<dbReference type="NCBIfam" id="NF011456">
    <property type="entry name" value="PRK14874.1"/>
    <property type="match status" value="1"/>
</dbReference>
<dbReference type="NCBIfam" id="TIGR01296">
    <property type="entry name" value="asd_B"/>
    <property type="match status" value="1"/>
</dbReference>
<dbReference type="AlphaFoldDB" id="A0AA45C7E9"/>
<dbReference type="EC" id="1.2.1.11" evidence="3 12"/>
<keyword evidence="9" id="KW-0457">Lysine biosynthesis</keyword>
<keyword evidence="8" id="KW-0560">Oxidoreductase</keyword>
<dbReference type="PANTHER" id="PTHR46278:SF2">
    <property type="entry name" value="ASPARTATE-SEMIALDEHYDE DEHYDROGENASE"/>
    <property type="match status" value="1"/>
</dbReference>
<evidence type="ECO:0000256" key="7">
    <source>
        <dbReference type="ARBA" id="ARBA00022915"/>
    </source>
</evidence>
<dbReference type="SUPFAM" id="SSF55347">
    <property type="entry name" value="Glyceraldehyde-3-phosphate dehydrogenase-like, C-terminal domain"/>
    <property type="match status" value="1"/>
</dbReference>
<evidence type="ECO:0000256" key="10">
    <source>
        <dbReference type="ARBA" id="ARBA00023167"/>
    </source>
</evidence>
<dbReference type="PANTHER" id="PTHR46278">
    <property type="entry name" value="DEHYDROGENASE, PUTATIVE-RELATED"/>
    <property type="match status" value="1"/>
</dbReference>
<comment type="subunit">
    <text evidence="2">Homodimer.</text>
</comment>
<keyword evidence="6" id="KW-0521">NADP</keyword>
<evidence type="ECO:0000256" key="8">
    <source>
        <dbReference type="ARBA" id="ARBA00023002"/>
    </source>
</evidence>
<feature type="active site" description="Acyl-thioester intermediate" evidence="13">
    <location>
        <position position="127"/>
    </location>
</feature>
<dbReference type="SUPFAM" id="SSF51735">
    <property type="entry name" value="NAD(P)-binding Rossmann-fold domains"/>
    <property type="match status" value="1"/>
</dbReference>
<evidence type="ECO:0000256" key="3">
    <source>
        <dbReference type="ARBA" id="ARBA00013120"/>
    </source>
</evidence>
<dbReference type="Gene3D" id="3.40.50.720">
    <property type="entry name" value="NAD(P)-binding Rossmann-like Domain"/>
    <property type="match status" value="1"/>
</dbReference>
<dbReference type="InterPro" id="IPR036291">
    <property type="entry name" value="NAD(P)-bd_dom_sf"/>
</dbReference>
<proteinExistence type="inferred from homology"/>
<dbReference type="GO" id="GO:0009089">
    <property type="term" value="P:lysine biosynthetic process via diaminopimelate"/>
    <property type="evidence" value="ECO:0007669"/>
    <property type="project" value="UniProtKB-UniRule"/>
</dbReference>
<evidence type="ECO:0000313" key="16">
    <source>
        <dbReference type="Proteomes" id="UP000245921"/>
    </source>
</evidence>
<organism evidence="15 16">
    <name type="scientific">Oceanotoga teriensis</name>
    <dbReference type="NCBI Taxonomy" id="515440"/>
    <lineage>
        <taxon>Bacteria</taxon>
        <taxon>Thermotogati</taxon>
        <taxon>Thermotogota</taxon>
        <taxon>Thermotogae</taxon>
        <taxon>Petrotogales</taxon>
        <taxon>Petrotogaceae</taxon>
        <taxon>Oceanotoga</taxon>
    </lineage>
</organism>
<dbReference type="RefSeq" id="WP_109604511.1">
    <property type="nucleotide sequence ID" value="NZ_JAMHJO010000006.1"/>
</dbReference>
<dbReference type="GO" id="GO:0009086">
    <property type="term" value="P:methionine biosynthetic process"/>
    <property type="evidence" value="ECO:0007669"/>
    <property type="project" value="UniProtKB-UniRule"/>
</dbReference>
<dbReference type="InterPro" id="IPR000534">
    <property type="entry name" value="Semialdehyde_DH_NAD-bd"/>
</dbReference>
<keyword evidence="16" id="KW-1185">Reference proteome</keyword>
<keyword evidence="5" id="KW-0791">Threonine biosynthesis</keyword>
<sequence length="330" mass="37410">MKIAVVGATGAVGKNMVKILEELKIKIEKIDLYSSLRSKGKKIKFKEKEIIVKELNQESFNEEYDYVLFSAGASVSKKYAPIAAKHGSVVIDNSSAFRMQKKIPLIVPEINKHLLKKYKGIISNPNCSTIQMVLALNQIQKNIGIKTIVVSTYQAVSGAGNLAIKELIEQSENIKNDKKIFSKQIDKNLIPIIGETLENDFTTEEEKLIKETNKIFNSKIHIIPTAIRVPVIYGHSESVYIKTKKDTNKEEIKEYILKSEHVKIYENDLLTPKDVENSNITYVSRIRQIKEKEYALWIVADNLRVGAATNAIRIMLEHMKINGVDHEENI</sequence>
<evidence type="ECO:0000313" key="15">
    <source>
        <dbReference type="EMBL" id="PWJ95263.1"/>
    </source>
</evidence>
<dbReference type="SMART" id="SM00859">
    <property type="entry name" value="Semialdhyde_dh"/>
    <property type="match status" value="1"/>
</dbReference>
<dbReference type="Pfam" id="PF01118">
    <property type="entry name" value="Semialdhyde_dh"/>
    <property type="match status" value="1"/>
</dbReference>
<dbReference type="Proteomes" id="UP000245921">
    <property type="component" value="Unassembled WGS sequence"/>
</dbReference>
<evidence type="ECO:0000256" key="11">
    <source>
        <dbReference type="ARBA" id="ARBA00047891"/>
    </source>
</evidence>
<feature type="active site" description="Proton acceptor" evidence="13">
    <location>
        <position position="235"/>
    </location>
</feature>
<name>A0AA45C7E9_9BACT</name>
<keyword evidence="10" id="KW-0486">Methionine biosynthesis</keyword>
<comment type="catalytic activity">
    <reaction evidence="11">
        <text>L-aspartate 4-semialdehyde + phosphate + NADP(+) = 4-phospho-L-aspartate + NADPH + H(+)</text>
        <dbReference type="Rhea" id="RHEA:24284"/>
        <dbReference type="ChEBI" id="CHEBI:15378"/>
        <dbReference type="ChEBI" id="CHEBI:43474"/>
        <dbReference type="ChEBI" id="CHEBI:57535"/>
        <dbReference type="ChEBI" id="CHEBI:57783"/>
        <dbReference type="ChEBI" id="CHEBI:58349"/>
        <dbReference type="ChEBI" id="CHEBI:537519"/>
        <dbReference type="EC" id="1.2.1.11"/>
    </reaction>
</comment>
<dbReference type="GO" id="GO:0009097">
    <property type="term" value="P:isoleucine biosynthetic process"/>
    <property type="evidence" value="ECO:0007669"/>
    <property type="project" value="UniProtKB-UniRule"/>
</dbReference>
<dbReference type="GO" id="GO:0051287">
    <property type="term" value="F:NAD binding"/>
    <property type="evidence" value="ECO:0007669"/>
    <property type="project" value="InterPro"/>
</dbReference>
<keyword evidence="4" id="KW-0028">Amino-acid biosynthesis</keyword>
<evidence type="ECO:0000256" key="6">
    <source>
        <dbReference type="ARBA" id="ARBA00022857"/>
    </source>
</evidence>
<evidence type="ECO:0000256" key="12">
    <source>
        <dbReference type="NCBIfam" id="TIGR01296"/>
    </source>
</evidence>
<keyword evidence="7" id="KW-0220">Diaminopimelate biosynthesis</keyword>
<evidence type="ECO:0000256" key="1">
    <source>
        <dbReference type="ARBA" id="ARBA00010584"/>
    </source>
</evidence>
<dbReference type="GO" id="GO:0050661">
    <property type="term" value="F:NADP binding"/>
    <property type="evidence" value="ECO:0007669"/>
    <property type="project" value="InterPro"/>
</dbReference>
<accession>A0AA45C7E9</accession>
<evidence type="ECO:0000256" key="4">
    <source>
        <dbReference type="ARBA" id="ARBA00022605"/>
    </source>
</evidence>